<reference evidence="3" key="1">
    <citation type="submission" date="2025-08" db="UniProtKB">
        <authorList>
            <consortium name="Ensembl"/>
        </authorList>
    </citation>
    <scope>IDENTIFICATION</scope>
</reference>
<dbReference type="RefSeq" id="XP_023695989.1">
    <property type="nucleotide sequence ID" value="XM_023840221.2"/>
</dbReference>
<dbReference type="Pfam" id="PF04832">
    <property type="entry name" value="SOUL"/>
    <property type="match status" value="1"/>
</dbReference>
<protein>
    <submittedName>
        <fullName evidence="3">Heme-binding protein soul2</fullName>
    </submittedName>
</protein>
<dbReference type="PANTHER" id="PTHR11220:SF1">
    <property type="entry name" value="HEME-BINDING PROTEIN 2"/>
    <property type="match status" value="1"/>
</dbReference>
<dbReference type="CTD" id="557389"/>
<accession>A0A3B3RF26</accession>
<dbReference type="InterPro" id="IPR006917">
    <property type="entry name" value="SOUL_heme-bd"/>
</dbReference>
<dbReference type="AlphaFoldDB" id="A0A3B3RF26"/>
<feature type="signal peptide" evidence="2">
    <location>
        <begin position="1"/>
        <end position="17"/>
    </location>
</feature>
<evidence type="ECO:0000313" key="4">
    <source>
        <dbReference type="Proteomes" id="UP000261540"/>
    </source>
</evidence>
<dbReference type="InterPro" id="IPR011256">
    <property type="entry name" value="Reg_factor_effector_dom_sf"/>
</dbReference>
<proteinExistence type="inferred from homology"/>
<name>A0A3B3RF26_9TELE</name>
<dbReference type="GeneTree" id="ENSGT00940000160412"/>
<dbReference type="PANTHER" id="PTHR11220">
    <property type="entry name" value="HEME-BINDING PROTEIN-RELATED"/>
    <property type="match status" value="1"/>
</dbReference>
<dbReference type="STRING" id="1676925.ENSPKIP00000017009"/>
<dbReference type="FunFam" id="3.20.80.10:FF:000002">
    <property type="entry name" value="Heme-binding protein 2"/>
    <property type="match status" value="1"/>
</dbReference>
<organism evidence="3 4">
    <name type="scientific">Paramormyrops kingsleyae</name>
    <dbReference type="NCBI Taxonomy" id="1676925"/>
    <lineage>
        <taxon>Eukaryota</taxon>
        <taxon>Metazoa</taxon>
        <taxon>Chordata</taxon>
        <taxon>Craniata</taxon>
        <taxon>Vertebrata</taxon>
        <taxon>Euteleostomi</taxon>
        <taxon>Actinopterygii</taxon>
        <taxon>Neopterygii</taxon>
        <taxon>Teleostei</taxon>
        <taxon>Osteoglossocephala</taxon>
        <taxon>Osteoglossomorpha</taxon>
        <taxon>Osteoglossiformes</taxon>
        <taxon>Mormyridae</taxon>
        <taxon>Paramormyrops</taxon>
    </lineage>
</organism>
<dbReference type="OrthoDB" id="6424451at2759"/>
<dbReference type="Gene3D" id="3.20.80.10">
    <property type="entry name" value="Regulatory factor, effector binding domain"/>
    <property type="match status" value="1"/>
</dbReference>
<evidence type="ECO:0000256" key="2">
    <source>
        <dbReference type="SAM" id="SignalP"/>
    </source>
</evidence>
<dbReference type="GeneID" id="111858439"/>
<feature type="chain" id="PRO_5017445470" evidence="2">
    <location>
        <begin position="18"/>
        <end position="197"/>
    </location>
</feature>
<dbReference type="SUPFAM" id="SSF55136">
    <property type="entry name" value="Probable bacterial effector-binding domain"/>
    <property type="match status" value="1"/>
</dbReference>
<dbReference type="KEGG" id="pki:111858439"/>
<comment type="similarity">
    <text evidence="1">Belongs to the HEBP family.</text>
</comment>
<sequence length="197" mass="22376">MAAILCVFCLFLALTSAAAWSAPWFCHGHECPPYELIGEYETFEERYYNASRWIMTGIESTASSVVYDGFMKLYGYTDGENERSQKIPMTLPVIVATSQSDKENDRLSISFYVPPNLDLPAPTNADVESLDRPEGRVFVRAFGGIASESDWLENVSELREYLLKEGKEFDAKNYVAAGYDPPWKLFFRHNEVWIPAV</sequence>
<reference evidence="3" key="2">
    <citation type="submission" date="2025-09" db="UniProtKB">
        <authorList>
            <consortium name="Ensembl"/>
        </authorList>
    </citation>
    <scope>IDENTIFICATION</scope>
</reference>
<keyword evidence="4" id="KW-1185">Reference proteome</keyword>
<dbReference type="Ensembl" id="ENSPKIT00000041514.1">
    <property type="protein sequence ID" value="ENSPKIP00000017009.1"/>
    <property type="gene ID" value="ENSPKIG00000003106.1"/>
</dbReference>
<keyword evidence="2" id="KW-0732">Signal</keyword>
<evidence type="ECO:0000256" key="1">
    <source>
        <dbReference type="ARBA" id="ARBA00009817"/>
    </source>
</evidence>
<evidence type="ECO:0000313" key="3">
    <source>
        <dbReference type="Ensembl" id="ENSPKIP00000017009.1"/>
    </source>
</evidence>
<dbReference type="Proteomes" id="UP000261540">
    <property type="component" value="Unplaced"/>
</dbReference>